<dbReference type="Proteomes" id="UP000681317">
    <property type="component" value="Chromosome"/>
</dbReference>
<gene>
    <name evidence="2" type="ORF">LYSCAS_25380</name>
</gene>
<evidence type="ECO:0000256" key="1">
    <source>
        <dbReference type="SAM" id="SignalP"/>
    </source>
</evidence>
<reference evidence="2 3" key="1">
    <citation type="submission" date="2021-03" db="EMBL/GenBank/DDBJ databases">
        <title>Complete Genome Sequences of Two Lysobacter Strains Isolated from Sea Water (Lysobacter caseinilyticus) and Soil (Lysobacter helvus) in South Korea.</title>
        <authorList>
            <person name="Watanabe Y."/>
            <person name="Arakawa K."/>
        </authorList>
    </citation>
    <scope>NUCLEOTIDE SEQUENCE [LARGE SCALE GENOMIC DNA]</scope>
    <source>
        <strain evidence="2 3">KVB24</strain>
    </source>
</reference>
<keyword evidence="3" id="KW-1185">Reference proteome</keyword>
<feature type="signal peptide" evidence="1">
    <location>
        <begin position="1"/>
        <end position="21"/>
    </location>
</feature>
<dbReference type="EMBL" id="AP024545">
    <property type="protein sequence ID" value="BCT93514.1"/>
    <property type="molecule type" value="Genomic_DNA"/>
</dbReference>
<keyword evidence="1" id="KW-0732">Signal</keyword>
<feature type="chain" id="PRO_5045234680" evidence="1">
    <location>
        <begin position="22"/>
        <end position="187"/>
    </location>
</feature>
<protein>
    <submittedName>
        <fullName evidence="2">Uncharacterized protein</fullName>
    </submittedName>
</protein>
<proteinExistence type="predicted"/>
<sequence>MQVRTLLSLALVVGLVGPADAIVSSARTSHAASTAAPAEIVWGRLRLALPAGWTIEARDDGPIGHSRDGNEDVRITLFGAPLALRNATPAAHLKRYIDNLSRPDPEWPGIKDVVPYTPFAMPGGEPATMRIEDLGDDDFVVEFAVALPGELYAINFYRTGNPKDAAVTYTELVRHARFVPEGDRAYE</sequence>
<evidence type="ECO:0000313" key="2">
    <source>
        <dbReference type="EMBL" id="BCT93514.1"/>
    </source>
</evidence>
<dbReference type="RefSeq" id="WP_213434430.1">
    <property type="nucleotide sequence ID" value="NZ_AP024545.1"/>
</dbReference>
<evidence type="ECO:0000313" key="3">
    <source>
        <dbReference type="Proteomes" id="UP000681317"/>
    </source>
</evidence>
<accession>A0ABM7Q8B5</accession>
<name>A0ABM7Q8B5_9GAMM</name>
<organism evidence="2 3">
    <name type="scientific">Noviluteimonas caseinilytica</name>
    <dbReference type="NCBI Taxonomy" id="2675101"/>
    <lineage>
        <taxon>Bacteria</taxon>
        <taxon>Pseudomonadati</taxon>
        <taxon>Pseudomonadota</taxon>
        <taxon>Gammaproteobacteria</taxon>
        <taxon>Lysobacterales</taxon>
        <taxon>Lysobacteraceae</taxon>
        <taxon>Noviluteimonas</taxon>
    </lineage>
</organism>